<dbReference type="RefSeq" id="XP_010758997.1">
    <property type="nucleotide sequence ID" value="XM_010760695.1"/>
</dbReference>
<dbReference type="AlphaFoldDB" id="A0A0A0HWB4"/>
<sequence>MSELPVNYLARQNTQMTTLLLAWKVMIASRDVHRQLDGKSQGAIPDMVNAEAPWRLKLSLARVAISRDSNHIPCETLAGSRIGSRDLESGQG</sequence>
<dbReference type="OrthoDB" id="10440626at2759"/>
<evidence type="ECO:0000313" key="2">
    <source>
        <dbReference type="Proteomes" id="UP000001628"/>
    </source>
</evidence>
<gene>
    <name evidence="1" type="ORF">PADG_11538</name>
</gene>
<accession>A0A0A0HWB4</accession>
<keyword evidence="2" id="KW-1185">Reference proteome</keyword>
<dbReference type="Proteomes" id="UP000001628">
    <property type="component" value="Unassembled WGS sequence"/>
</dbReference>
<dbReference type="KEGG" id="pbn:PADG_11538"/>
<organism evidence="1 2">
    <name type="scientific">Paracoccidioides brasiliensis (strain Pb18)</name>
    <dbReference type="NCBI Taxonomy" id="502780"/>
    <lineage>
        <taxon>Eukaryota</taxon>
        <taxon>Fungi</taxon>
        <taxon>Dikarya</taxon>
        <taxon>Ascomycota</taxon>
        <taxon>Pezizomycotina</taxon>
        <taxon>Eurotiomycetes</taxon>
        <taxon>Eurotiomycetidae</taxon>
        <taxon>Onygenales</taxon>
        <taxon>Ajellomycetaceae</taxon>
        <taxon>Paracoccidioides</taxon>
    </lineage>
</organism>
<protein>
    <submittedName>
        <fullName evidence="1">Uncharacterized protein</fullName>
    </submittedName>
</protein>
<evidence type="ECO:0000313" key="1">
    <source>
        <dbReference type="EMBL" id="KGM92341.1"/>
    </source>
</evidence>
<dbReference type="EMBL" id="KN275959">
    <property type="protein sequence ID" value="KGM92341.1"/>
    <property type="molecule type" value="Genomic_DNA"/>
</dbReference>
<dbReference type="GeneID" id="22587435"/>
<reference evidence="1 2" key="1">
    <citation type="journal article" date="2011" name="PLoS Genet.">
        <title>Comparative genomic analysis of human fungal pathogens causing paracoccidioidomycosis.</title>
        <authorList>
            <person name="Desjardins C.A."/>
            <person name="Champion M.D."/>
            <person name="Holder J.W."/>
            <person name="Muszewska A."/>
            <person name="Goldberg J."/>
            <person name="Bailao A.M."/>
            <person name="Brigido M.M."/>
            <person name="Ferreira M.E."/>
            <person name="Garcia A.M."/>
            <person name="Grynberg M."/>
            <person name="Gujja S."/>
            <person name="Heiman D.I."/>
            <person name="Henn M.R."/>
            <person name="Kodira C.D."/>
            <person name="Leon-Narvaez H."/>
            <person name="Longo L.V."/>
            <person name="Ma L.J."/>
            <person name="Malavazi I."/>
            <person name="Matsuo A.L."/>
            <person name="Morais F.V."/>
            <person name="Pereira M."/>
            <person name="Rodriguez-Brito S."/>
            <person name="Sakthikumar S."/>
            <person name="Salem-Izacc S.M."/>
            <person name="Sykes S.M."/>
            <person name="Teixeira M.M."/>
            <person name="Vallejo M.C."/>
            <person name="Walter M.E."/>
            <person name="Yandava C."/>
            <person name="Young S."/>
            <person name="Zeng Q."/>
            <person name="Zucker J."/>
            <person name="Felipe M.S."/>
            <person name="Goldman G.H."/>
            <person name="Haas B.J."/>
            <person name="McEwen J.G."/>
            <person name="Nino-Vega G."/>
            <person name="Puccia R."/>
            <person name="San-Blas G."/>
            <person name="Soares C.M."/>
            <person name="Birren B.W."/>
            <person name="Cuomo C.A."/>
        </authorList>
    </citation>
    <scope>NUCLEOTIDE SEQUENCE [LARGE SCALE GENOMIC DNA]</scope>
    <source>
        <strain evidence="1 2">Pb18</strain>
    </source>
</reference>
<proteinExistence type="predicted"/>
<dbReference type="HOGENOM" id="CLU_2413890_0_0_1"/>
<name>A0A0A0HWB4_PARBD</name>
<dbReference type="VEuPathDB" id="FungiDB:PADG_11538"/>
<dbReference type="InParanoid" id="A0A0A0HWB4"/>